<name>A0A840CTJ7_9BACT</name>
<evidence type="ECO:0000313" key="2">
    <source>
        <dbReference type="Proteomes" id="UP000555103"/>
    </source>
</evidence>
<dbReference type="RefSeq" id="WP_183308847.1">
    <property type="nucleotide sequence ID" value="NZ_JACIEP010000020.1"/>
</dbReference>
<dbReference type="AlphaFoldDB" id="A0A840CTJ7"/>
<accession>A0A840CTJ7</accession>
<reference evidence="1 2" key="1">
    <citation type="submission" date="2020-08" db="EMBL/GenBank/DDBJ databases">
        <title>Genomic Encyclopedia of Type Strains, Phase IV (KMG-IV): sequencing the most valuable type-strain genomes for metagenomic binning, comparative biology and taxonomic classification.</title>
        <authorList>
            <person name="Goeker M."/>
        </authorList>
    </citation>
    <scope>NUCLEOTIDE SEQUENCE [LARGE SCALE GENOMIC DNA]</scope>
    <source>
        <strain evidence="1 2">DSM 104969</strain>
    </source>
</reference>
<protein>
    <submittedName>
        <fullName evidence="1">Uncharacterized protein</fullName>
    </submittedName>
</protein>
<proteinExistence type="predicted"/>
<keyword evidence="2" id="KW-1185">Reference proteome</keyword>
<organism evidence="1 2">
    <name type="scientific">Dysgonomonas hofstadii</name>
    <dbReference type="NCBI Taxonomy" id="637886"/>
    <lineage>
        <taxon>Bacteria</taxon>
        <taxon>Pseudomonadati</taxon>
        <taxon>Bacteroidota</taxon>
        <taxon>Bacteroidia</taxon>
        <taxon>Bacteroidales</taxon>
        <taxon>Dysgonomonadaceae</taxon>
        <taxon>Dysgonomonas</taxon>
    </lineage>
</organism>
<comment type="caution">
    <text evidence="1">The sequence shown here is derived from an EMBL/GenBank/DDBJ whole genome shotgun (WGS) entry which is preliminary data.</text>
</comment>
<dbReference type="Proteomes" id="UP000555103">
    <property type="component" value="Unassembled WGS sequence"/>
</dbReference>
<evidence type="ECO:0000313" key="1">
    <source>
        <dbReference type="EMBL" id="MBB4038009.1"/>
    </source>
</evidence>
<dbReference type="EMBL" id="JACIEP010000020">
    <property type="protein sequence ID" value="MBB4038009.1"/>
    <property type="molecule type" value="Genomic_DNA"/>
</dbReference>
<gene>
    <name evidence="1" type="ORF">GGR21_003935</name>
</gene>
<sequence>MLSLEACKKILNAGKRKYTDDEIKLIREYVFFLAELQIENNIIEN</sequence>